<organism evidence="2 3">
    <name type="scientific">Helianthus annuus</name>
    <name type="common">Common sunflower</name>
    <dbReference type="NCBI Taxonomy" id="4232"/>
    <lineage>
        <taxon>Eukaryota</taxon>
        <taxon>Viridiplantae</taxon>
        <taxon>Streptophyta</taxon>
        <taxon>Embryophyta</taxon>
        <taxon>Tracheophyta</taxon>
        <taxon>Spermatophyta</taxon>
        <taxon>Magnoliopsida</taxon>
        <taxon>eudicotyledons</taxon>
        <taxon>Gunneridae</taxon>
        <taxon>Pentapetalae</taxon>
        <taxon>asterids</taxon>
        <taxon>campanulids</taxon>
        <taxon>Asterales</taxon>
        <taxon>Asteraceae</taxon>
        <taxon>Asteroideae</taxon>
        <taxon>Heliantheae alliance</taxon>
        <taxon>Heliantheae</taxon>
        <taxon>Helianthus</taxon>
    </lineage>
</organism>
<keyword evidence="1" id="KW-0812">Transmembrane</keyword>
<name>A0A251VI25_HELAN</name>
<dbReference type="InterPro" id="IPR027854">
    <property type="entry name" value="STMP1"/>
</dbReference>
<reference evidence="3" key="1">
    <citation type="journal article" date="2017" name="Nature">
        <title>The sunflower genome provides insights into oil metabolism, flowering and Asterid evolution.</title>
        <authorList>
            <person name="Badouin H."/>
            <person name="Gouzy J."/>
            <person name="Grassa C.J."/>
            <person name="Murat F."/>
            <person name="Staton S.E."/>
            <person name="Cottret L."/>
            <person name="Lelandais-Briere C."/>
            <person name="Owens G.L."/>
            <person name="Carrere S."/>
            <person name="Mayjonade B."/>
            <person name="Legrand L."/>
            <person name="Gill N."/>
            <person name="Kane N.C."/>
            <person name="Bowers J.E."/>
            <person name="Hubner S."/>
            <person name="Bellec A."/>
            <person name="Berard A."/>
            <person name="Berges H."/>
            <person name="Blanchet N."/>
            <person name="Boniface M.C."/>
            <person name="Brunel D."/>
            <person name="Catrice O."/>
            <person name="Chaidir N."/>
            <person name="Claudel C."/>
            <person name="Donnadieu C."/>
            <person name="Faraut T."/>
            <person name="Fievet G."/>
            <person name="Helmstetter N."/>
            <person name="King M."/>
            <person name="Knapp S.J."/>
            <person name="Lai Z."/>
            <person name="Le Paslier M.C."/>
            <person name="Lippi Y."/>
            <person name="Lorenzon L."/>
            <person name="Mandel J.R."/>
            <person name="Marage G."/>
            <person name="Marchand G."/>
            <person name="Marquand E."/>
            <person name="Bret-Mestries E."/>
            <person name="Morien E."/>
            <person name="Nambeesan S."/>
            <person name="Nguyen T."/>
            <person name="Pegot-Espagnet P."/>
            <person name="Pouilly N."/>
            <person name="Raftis F."/>
            <person name="Sallet E."/>
            <person name="Schiex T."/>
            <person name="Thomas J."/>
            <person name="Vandecasteele C."/>
            <person name="Vares D."/>
            <person name="Vear F."/>
            <person name="Vautrin S."/>
            <person name="Crespi M."/>
            <person name="Mangin B."/>
            <person name="Burke J.M."/>
            <person name="Salse J."/>
            <person name="Munos S."/>
            <person name="Vincourt P."/>
            <person name="Rieseberg L.H."/>
            <person name="Langlade N.B."/>
        </authorList>
    </citation>
    <scope>NUCLEOTIDE SEQUENCE [LARGE SCALE GENOMIC DNA]</scope>
    <source>
        <strain evidence="3">cv. SF193</strain>
    </source>
</reference>
<dbReference type="STRING" id="4232.A0A251VI25"/>
<evidence type="ECO:0000256" key="1">
    <source>
        <dbReference type="SAM" id="Phobius"/>
    </source>
</evidence>
<keyword evidence="1" id="KW-0472">Membrane</keyword>
<keyword evidence="1" id="KW-1133">Transmembrane helix</keyword>
<protein>
    <submittedName>
        <fullName evidence="2">Uncharacterized protein</fullName>
    </submittedName>
</protein>
<evidence type="ECO:0000313" key="3">
    <source>
        <dbReference type="Proteomes" id="UP000215914"/>
    </source>
</evidence>
<dbReference type="EMBL" id="CM007891">
    <property type="protein sequence ID" value="OTG34766.1"/>
    <property type="molecule type" value="Genomic_DNA"/>
</dbReference>
<gene>
    <name evidence="2" type="ORF">HannXRQ_Chr02g0049401</name>
</gene>
<sequence length="93" mass="10677">MGLILRNFSFMAGTLLGIYVAQNYDVPDVKTLANQALTTAKQLEERYPRFGNFGVRDARNNFLDKSGQSDENDSLLIAIKLIMCYCFYLFIYF</sequence>
<dbReference type="Proteomes" id="UP000215914">
    <property type="component" value="Chromosome 2"/>
</dbReference>
<accession>A0A251VI25</accession>
<dbReference type="InParanoid" id="A0A251VI25"/>
<feature type="transmembrane region" description="Helical" evidence="1">
    <location>
        <begin position="75"/>
        <end position="92"/>
    </location>
</feature>
<dbReference type="PANTHER" id="PTHR33528:SF17">
    <property type="entry name" value="TRANSMEMBRANE PROTEIN"/>
    <property type="match status" value="1"/>
</dbReference>
<dbReference type="AlphaFoldDB" id="A0A251VI25"/>
<proteinExistence type="predicted"/>
<dbReference type="Pfam" id="PF15054">
    <property type="entry name" value="DUF4535"/>
    <property type="match status" value="1"/>
</dbReference>
<evidence type="ECO:0000313" key="2">
    <source>
        <dbReference type="EMBL" id="OTG34766.1"/>
    </source>
</evidence>
<keyword evidence="3" id="KW-1185">Reference proteome</keyword>
<dbReference type="PANTHER" id="PTHR33528">
    <property type="entry name" value="OS07G0239500 PROTEIN"/>
    <property type="match status" value="1"/>
</dbReference>